<dbReference type="eggNOG" id="COG1266">
    <property type="taxonomic scope" value="Bacteria"/>
</dbReference>
<dbReference type="InterPro" id="IPR003675">
    <property type="entry name" value="Rce1/LyrA-like_dom"/>
</dbReference>
<keyword evidence="1" id="KW-0472">Membrane</keyword>
<gene>
    <name evidence="3" type="ordered locus">Trad_1126</name>
</gene>
<dbReference type="RefSeq" id="WP_013177624.1">
    <property type="nucleotide sequence ID" value="NC_014221.1"/>
</dbReference>
<feature type="transmembrane region" description="Helical" evidence="1">
    <location>
        <begin position="225"/>
        <end position="244"/>
    </location>
</feature>
<dbReference type="GO" id="GO:0004175">
    <property type="term" value="F:endopeptidase activity"/>
    <property type="evidence" value="ECO:0007669"/>
    <property type="project" value="UniProtKB-ARBA"/>
</dbReference>
<dbReference type="EMBL" id="CP002049">
    <property type="protein sequence ID" value="ADI14253.1"/>
    <property type="molecule type" value="Genomic_DNA"/>
</dbReference>
<keyword evidence="1" id="KW-1133">Transmembrane helix</keyword>
<protein>
    <submittedName>
        <fullName evidence="3">Abortive infection protein</fullName>
    </submittedName>
</protein>
<reference evidence="3 4" key="2">
    <citation type="journal article" date="2011" name="Stand. Genomic Sci.">
        <title>Complete genome sequence of Truepera radiovictrix type strain (RQ-24).</title>
        <authorList>
            <person name="Ivanova N."/>
            <person name="Rohde C."/>
            <person name="Munk C."/>
            <person name="Nolan M."/>
            <person name="Lucas S."/>
            <person name="Del Rio T.G."/>
            <person name="Tice H."/>
            <person name="Deshpande S."/>
            <person name="Cheng J.F."/>
            <person name="Tapia R."/>
            <person name="Han C."/>
            <person name="Goodwin L."/>
            <person name="Pitluck S."/>
            <person name="Liolios K."/>
            <person name="Mavromatis K."/>
            <person name="Mikhailova N."/>
            <person name="Pati A."/>
            <person name="Chen A."/>
            <person name="Palaniappan K."/>
            <person name="Land M."/>
            <person name="Hauser L."/>
            <person name="Chang Y.J."/>
            <person name="Jeffries C.D."/>
            <person name="Brambilla E."/>
            <person name="Rohde M."/>
            <person name="Goker M."/>
            <person name="Tindall B.J."/>
            <person name="Woyke T."/>
            <person name="Bristow J."/>
            <person name="Eisen J.A."/>
            <person name="Markowitz V."/>
            <person name="Hugenholtz P."/>
            <person name="Kyrpides N.C."/>
            <person name="Klenk H.P."/>
            <person name="Lapidus A."/>
        </authorList>
    </citation>
    <scope>NUCLEOTIDE SEQUENCE [LARGE SCALE GENOMIC DNA]</scope>
    <source>
        <strain evidence="4">DSM 17093 / CIP 108686 / LMG 22925 / RQ-24</strain>
    </source>
</reference>
<evidence type="ECO:0000313" key="4">
    <source>
        <dbReference type="Proteomes" id="UP000000379"/>
    </source>
</evidence>
<dbReference type="Pfam" id="PF02517">
    <property type="entry name" value="Rce1-like"/>
    <property type="match status" value="1"/>
</dbReference>
<evidence type="ECO:0000256" key="1">
    <source>
        <dbReference type="SAM" id="Phobius"/>
    </source>
</evidence>
<proteinExistence type="predicted"/>
<dbReference type="HOGENOM" id="CLU_064706_0_1_0"/>
<dbReference type="STRING" id="649638.Trad_1126"/>
<sequence length="280" mass="29666">MSTLHAPTQQVARVAWRALALYLVITFAWSWTLGALLIASARGALALPMALHYLSAYGPAVAAVTVTVAVGGRRDLKALGQRIVKADVGARLWLLTLGTPLALGGLAVAVYAALHGLEGAFSRFGDLEYLGRVGVPAALAVWLATYGFGEEIGWRGFAFHHLQRLGWVRAAVLVGVVWGLWHLPYFLYKPTFVALGPLGFVGFLASITLGSVLLGWFYRQSGGSILIVALWHGLFDFVSASPVAAGPGNAVISAAVIVWVLVIVRRARRAESASGAGEPN</sequence>
<dbReference type="AlphaFoldDB" id="D7CVZ0"/>
<feature type="transmembrane region" description="Helical" evidence="1">
    <location>
        <begin position="51"/>
        <end position="71"/>
    </location>
</feature>
<dbReference type="GO" id="GO:0080120">
    <property type="term" value="P:CAAX-box protein maturation"/>
    <property type="evidence" value="ECO:0007669"/>
    <property type="project" value="UniProtKB-ARBA"/>
</dbReference>
<evidence type="ECO:0000313" key="3">
    <source>
        <dbReference type="EMBL" id="ADI14253.1"/>
    </source>
</evidence>
<dbReference type="PANTHER" id="PTHR35797:SF1">
    <property type="entry name" value="PROTEASE"/>
    <property type="match status" value="1"/>
</dbReference>
<dbReference type="KEGG" id="tra:Trad_1126"/>
<feature type="transmembrane region" description="Helical" evidence="1">
    <location>
        <begin position="194"/>
        <end position="218"/>
    </location>
</feature>
<evidence type="ECO:0000259" key="2">
    <source>
        <dbReference type="Pfam" id="PF02517"/>
    </source>
</evidence>
<feature type="domain" description="CAAX prenyl protease 2/Lysostaphin resistance protein A-like" evidence="2">
    <location>
        <begin position="137"/>
        <end position="238"/>
    </location>
</feature>
<dbReference type="OrthoDB" id="9777755at2"/>
<feature type="transmembrane region" description="Helical" evidence="1">
    <location>
        <begin position="92"/>
        <end position="114"/>
    </location>
</feature>
<reference evidence="4" key="1">
    <citation type="submission" date="2010-05" db="EMBL/GenBank/DDBJ databases">
        <title>The complete genome of Truepera radiovictris DSM 17093.</title>
        <authorList>
            <consortium name="US DOE Joint Genome Institute (JGI-PGF)"/>
            <person name="Lucas S."/>
            <person name="Copeland A."/>
            <person name="Lapidus A."/>
            <person name="Glavina del Rio T."/>
            <person name="Dalin E."/>
            <person name="Tice H."/>
            <person name="Bruce D."/>
            <person name="Goodwin L."/>
            <person name="Pitluck S."/>
            <person name="Kyrpides N."/>
            <person name="Mavromatis K."/>
            <person name="Ovchinnikova G."/>
            <person name="Munk A.C."/>
            <person name="Detter J.C."/>
            <person name="Han C."/>
            <person name="Tapia R."/>
            <person name="Land M."/>
            <person name="Hauser L."/>
            <person name="Markowitz V."/>
            <person name="Cheng J.-F."/>
            <person name="Hugenholtz P."/>
            <person name="Woyke T."/>
            <person name="Wu D."/>
            <person name="Tindall B."/>
            <person name="Pomrenke H.G."/>
            <person name="Brambilla E."/>
            <person name="Klenk H.-P."/>
            <person name="Eisen J.A."/>
        </authorList>
    </citation>
    <scope>NUCLEOTIDE SEQUENCE [LARGE SCALE GENOMIC DNA]</scope>
    <source>
        <strain evidence="4">DSM 17093 / CIP 108686 / LMG 22925 / RQ-24</strain>
    </source>
</reference>
<accession>D7CVZ0</accession>
<keyword evidence="4" id="KW-1185">Reference proteome</keyword>
<dbReference type="PANTHER" id="PTHR35797">
    <property type="entry name" value="PROTEASE-RELATED"/>
    <property type="match status" value="1"/>
</dbReference>
<dbReference type="InterPro" id="IPR042150">
    <property type="entry name" value="MmRce1-like"/>
</dbReference>
<feature type="transmembrane region" description="Helical" evidence="1">
    <location>
        <begin position="170"/>
        <end position="188"/>
    </location>
</feature>
<dbReference type="Proteomes" id="UP000000379">
    <property type="component" value="Chromosome"/>
</dbReference>
<feature type="transmembrane region" description="Helical" evidence="1">
    <location>
        <begin position="20"/>
        <end position="39"/>
    </location>
</feature>
<feature type="transmembrane region" description="Helical" evidence="1">
    <location>
        <begin position="250"/>
        <end position="267"/>
    </location>
</feature>
<organism evidence="3 4">
    <name type="scientific">Truepera radiovictrix (strain DSM 17093 / CIP 108686 / LMG 22925 / RQ-24)</name>
    <dbReference type="NCBI Taxonomy" id="649638"/>
    <lineage>
        <taxon>Bacteria</taxon>
        <taxon>Thermotogati</taxon>
        <taxon>Deinococcota</taxon>
        <taxon>Deinococci</taxon>
        <taxon>Trueperales</taxon>
        <taxon>Trueperaceae</taxon>
        <taxon>Truepera</taxon>
    </lineage>
</organism>
<keyword evidence="1" id="KW-0812">Transmembrane</keyword>
<name>D7CVZ0_TRURR</name>
<feature type="transmembrane region" description="Helical" evidence="1">
    <location>
        <begin position="129"/>
        <end position="149"/>
    </location>
</feature>